<dbReference type="InterPro" id="IPR029052">
    <property type="entry name" value="Metallo-depent_PP-like"/>
</dbReference>
<protein>
    <recommendedName>
        <fullName evidence="2">Phosphoesterase</fullName>
        <ecNumber evidence="2">3.1.4.-</ecNumber>
    </recommendedName>
</protein>
<dbReference type="Gene3D" id="3.60.21.10">
    <property type="match status" value="1"/>
</dbReference>
<dbReference type="NCBIfam" id="TIGR00040">
    <property type="entry name" value="yfcE"/>
    <property type="match status" value="1"/>
</dbReference>
<evidence type="ECO:0000259" key="3">
    <source>
        <dbReference type="Pfam" id="PF12850"/>
    </source>
</evidence>
<dbReference type="EC" id="3.1.4.-" evidence="2"/>
<sequence length="174" mass="19933">MSDLKLGLISDSHFKPDVAREAIDILKREGAQMLLHAGDIVEVDTLLAMRESGLEYRAVLGNNDDELAKFKSEFRLFDEPYEFKFMDIKIALMHHPKFLNIDANVVVFGHTHSFGAIMKDGRLFINPGEICGRKFGKFSFMLLAYENQEFSAVRFSRSPNEGQWRKETIKIESV</sequence>
<accession>A7H0I3</accession>
<evidence type="ECO:0000256" key="1">
    <source>
        <dbReference type="ARBA" id="ARBA00008950"/>
    </source>
</evidence>
<feature type="domain" description="Calcineurin-like phosphoesterase" evidence="3">
    <location>
        <begin position="4"/>
        <end position="147"/>
    </location>
</feature>
<evidence type="ECO:0000313" key="5">
    <source>
        <dbReference type="Proteomes" id="UP000006380"/>
    </source>
</evidence>
<dbReference type="InterPro" id="IPR053193">
    <property type="entry name" value="MetalloPDE_YfcE-like"/>
</dbReference>
<gene>
    <name evidence="4" type="ORF">CCV52592_0572</name>
</gene>
<dbReference type="EMBL" id="CP000767">
    <property type="protein sequence ID" value="EAU01423.1"/>
    <property type="molecule type" value="Genomic_DNA"/>
</dbReference>
<evidence type="ECO:0000313" key="4">
    <source>
        <dbReference type="EMBL" id="EAU01423.1"/>
    </source>
</evidence>
<comment type="similarity">
    <text evidence="1 2">Belongs to the metallophosphoesterase superfamily. YfcE family.</text>
</comment>
<comment type="cofactor">
    <cofactor evidence="2">
        <name>a divalent metal cation</name>
        <dbReference type="ChEBI" id="CHEBI:60240"/>
    </cofactor>
</comment>
<name>A7H0I3_CAMC5</name>
<dbReference type="InterPro" id="IPR000979">
    <property type="entry name" value="Phosphodiesterase_MJ0936/Vps29"/>
</dbReference>
<dbReference type="STRING" id="360105.CCV52592_0572"/>
<dbReference type="Proteomes" id="UP000006380">
    <property type="component" value="Chromosome"/>
</dbReference>
<dbReference type="Pfam" id="PF12850">
    <property type="entry name" value="Metallophos_2"/>
    <property type="match status" value="1"/>
</dbReference>
<dbReference type="RefSeq" id="WP_011992734.1">
    <property type="nucleotide sequence ID" value="NC_009715.2"/>
</dbReference>
<evidence type="ECO:0000256" key="2">
    <source>
        <dbReference type="RuleBase" id="RU362039"/>
    </source>
</evidence>
<dbReference type="GO" id="GO:0046872">
    <property type="term" value="F:metal ion binding"/>
    <property type="evidence" value="ECO:0007669"/>
    <property type="project" value="UniProtKB-KW"/>
</dbReference>
<keyword evidence="2" id="KW-0479">Metal-binding</keyword>
<dbReference type="KEGG" id="ccv:CCV52592_0572"/>
<dbReference type="AlphaFoldDB" id="A7H0I3"/>
<dbReference type="PANTHER" id="PTHR43165:SF1">
    <property type="entry name" value="PHOSPHODIESTERASE MJ0936"/>
    <property type="match status" value="1"/>
</dbReference>
<proteinExistence type="inferred from homology"/>
<reference evidence="4" key="1">
    <citation type="submission" date="2016-07" db="EMBL/GenBank/DDBJ databases">
        <title>Comparative genomics of the Campylobacter concisus group.</title>
        <authorList>
            <person name="Miller W.G."/>
            <person name="Yee E."/>
            <person name="Chapman M.H."/>
            <person name="Huynh S."/>
            <person name="Bono J.L."/>
            <person name="On S.L.W."/>
            <person name="StLeger J."/>
            <person name="Foster G."/>
            <person name="Parker C.T."/>
        </authorList>
    </citation>
    <scope>NUCLEOTIDE SEQUENCE</scope>
    <source>
        <strain evidence="4">525.92</strain>
    </source>
</reference>
<dbReference type="GO" id="GO:0016787">
    <property type="term" value="F:hydrolase activity"/>
    <property type="evidence" value="ECO:0007669"/>
    <property type="project" value="UniProtKB-UniRule"/>
</dbReference>
<dbReference type="OrthoDB" id="9785951at2"/>
<dbReference type="SUPFAM" id="SSF56300">
    <property type="entry name" value="Metallo-dependent phosphatases"/>
    <property type="match status" value="1"/>
</dbReference>
<dbReference type="PANTHER" id="PTHR43165">
    <property type="entry name" value="METALLOPHOSPHOESTERASE"/>
    <property type="match status" value="1"/>
</dbReference>
<organism evidence="4 5">
    <name type="scientific">Campylobacter curvus (strain 525.92)</name>
    <dbReference type="NCBI Taxonomy" id="360105"/>
    <lineage>
        <taxon>Bacteria</taxon>
        <taxon>Pseudomonadati</taxon>
        <taxon>Campylobacterota</taxon>
        <taxon>Epsilonproteobacteria</taxon>
        <taxon>Campylobacterales</taxon>
        <taxon>Campylobacteraceae</taxon>
        <taxon>Campylobacter</taxon>
    </lineage>
</organism>
<dbReference type="HOGENOM" id="CLU_063749_4_0_7"/>
<dbReference type="InterPro" id="IPR024654">
    <property type="entry name" value="Calcineurin-like_PHP_lpxH"/>
</dbReference>
<keyword evidence="5" id="KW-1185">Reference proteome</keyword>